<dbReference type="GO" id="GO:0046983">
    <property type="term" value="F:protein dimerization activity"/>
    <property type="evidence" value="ECO:0007669"/>
    <property type="project" value="InterPro"/>
</dbReference>
<proteinExistence type="predicted"/>
<protein>
    <submittedName>
        <fullName evidence="7">Histidine kinase</fullName>
    </submittedName>
</protein>
<dbReference type="Proteomes" id="UP000005824">
    <property type="component" value="Unassembled WGS sequence"/>
</dbReference>
<evidence type="ECO:0000256" key="3">
    <source>
        <dbReference type="ARBA" id="ARBA00023012"/>
    </source>
</evidence>
<keyword evidence="4" id="KW-0472">Membrane</keyword>
<organism evidence="7 8">
    <name type="scientific">Chthoniobacter flavus Ellin428</name>
    <dbReference type="NCBI Taxonomy" id="497964"/>
    <lineage>
        <taxon>Bacteria</taxon>
        <taxon>Pseudomonadati</taxon>
        <taxon>Verrucomicrobiota</taxon>
        <taxon>Spartobacteria</taxon>
        <taxon>Chthoniobacterales</taxon>
        <taxon>Chthoniobacteraceae</taxon>
        <taxon>Chthoniobacter</taxon>
    </lineage>
</organism>
<dbReference type="InterPro" id="IPR011712">
    <property type="entry name" value="Sig_transdc_His_kin_sub3_dim/P"/>
</dbReference>
<dbReference type="Pfam" id="PF07730">
    <property type="entry name" value="HisKA_3"/>
    <property type="match status" value="1"/>
</dbReference>
<comment type="caution">
    <text evidence="7">The sequence shown here is derived from an EMBL/GenBank/DDBJ whole genome shotgun (WGS) entry which is preliminary data.</text>
</comment>
<name>B4CYV7_9BACT</name>
<dbReference type="AlphaFoldDB" id="B4CYV7"/>
<dbReference type="InterPro" id="IPR005467">
    <property type="entry name" value="His_kinase_dom"/>
</dbReference>
<accession>B4CYV7</accession>
<dbReference type="STRING" id="497964.CfE428DRAFT_1845"/>
<keyword evidence="4" id="KW-0812">Transmembrane</keyword>
<keyword evidence="3" id="KW-0902">Two-component regulatory system</keyword>
<evidence type="ECO:0000313" key="8">
    <source>
        <dbReference type="Proteomes" id="UP000005824"/>
    </source>
</evidence>
<dbReference type="PANTHER" id="PTHR24421">
    <property type="entry name" value="NITRATE/NITRITE SENSOR PROTEIN NARX-RELATED"/>
    <property type="match status" value="1"/>
</dbReference>
<dbReference type="InterPro" id="IPR050482">
    <property type="entry name" value="Sensor_HK_TwoCompSys"/>
</dbReference>
<dbReference type="PANTHER" id="PTHR24421:SF62">
    <property type="entry name" value="SENSORY TRANSDUCTION HISTIDINE KINASE"/>
    <property type="match status" value="1"/>
</dbReference>
<dbReference type="Gene3D" id="1.20.5.1930">
    <property type="match status" value="1"/>
</dbReference>
<dbReference type="InterPro" id="IPR003594">
    <property type="entry name" value="HATPase_dom"/>
</dbReference>
<dbReference type="PROSITE" id="PS50109">
    <property type="entry name" value="HIS_KIN"/>
    <property type="match status" value="1"/>
</dbReference>
<evidence type="ECO:0000256" key="4">
    <source>
        <dbReference type="SAM" id="Phobius"/>
    </source>
</evidence>
<dbReference type="GO" id="GO:0016020">
    <property type="term" value="C:membrane"/>
    <property type="evidence" value="ECO:0007669"/>
    <property type="project" value="InterPro"/>
</dbReference>
<evidence type="ECO:0000256" key="1">
    <source>
        <dbReference type="ARBA" id="ARBA00022679"/>
    </source>
</evidence>
<keyword evidence="2 7" id="KW-0418">Kinase</keyword>
<dbReference type="InParanoid" id="B4CYV7"/>
<dbReference type="RefSeq" id="WP_006979171.1">
    <property type="nucleotide sequence ID" value="NZ_ABVL01000004.1"/>
</dbReference>
<keyword evidence="4" id="KW-1133">Transmembrane helix</keyword>
<dbReference type="EMBL" id="ABVL01000004">
    <property type="protein sequence ID" value="EDY20648.1"/>
    <property type="molecule type" value="Genomic_DNA"/>
</dbReference>
<feature type="domain" description="Histidine kinase" evidence="6">
    <location>
        <begin position="597"/>
        <end position="688"/>
    </location>
</feature>
<dbReference type="SUPFAM" id="SSF55874">
    <property type="entry name" value="ATPase domain of HSP90 chaperone/DNA topoisomerase II/histidine kinase"/>
    <property type="match status" value="1"/>
</dbReference>
<dbReference type="Gene3D" id="3.30.565.10">
    <property type="entry name" value="Histidine kinase-like ATPase, C-terminal domain"/>
    <property type="match status" value="1"/>
</dbReference>
<dbReference type="SMART" id="SM00387">
    <property type="entry name" value="HATPase_c"/>
    <property type="match status" value="1"/>
</dbReference>
<dbReference type="InterPro" id="IPR036890">
    <property type="entry name" value="HATPase_C_sf"/>
</dbReference>
<feature type="chain" id="PRO_5002802918" evidence="5">
    <location>
        <begin position="25"/>
        <end position="694"/>
    </location>
</feature>
<keyword evidence="5" id="KW-0732">Signal</keyword>
<evidence type="ECO:0000256" key="2">
    <source>
        <dbReference type="ARBA" id="ARBA00022777"/>
    </source>
</evidence>
<dbReference type="PROSITE" id="PS51257">
    <property type="entry name" value="PROKAR_LIPOPROTEIN"/>
    <property type="match status" value="1"/>
</dbReference>
<dbReference type="eggNOG" id="COG4585">
    <property type="taxonomic scope" value="Bacteria"/>
</dbReference>
<keyword evidence="1" id="KW-0808">Transferase</keyword>
<dbReference type="GO" id="GO:0000155">
    <property type="term" value="F:phosphorelay sensor kinase activity"/>
    <property type="evidence" value="ECO:0007669"/>
    <property type="project" value="InterPro"/>
</dbReference>
<sequence precursor="true">MNLCTRLCLAIVFAGGCLRFASDAAAESAVEPGGLPVLTTTAQVHALSAKEAQRAYPVRVRGVITFYDEKHFDTGFIHDDTGSISVLTTGKKFRLTIGDVVEVRGVSDAGSFAPMIKVLEADVIGHGEVPAVRKVSYEELITGQDDSQWVELSGIVRSVTEDKKAPRLIIDIATGGGRLMTRVRDYDPTVNYEHLVDSAVRVRGVCSQLFNQKRQMFNVRLLVPGLEDLIVEEPAPVDPFTAPLHSIVSLLQFAPTGIYGRRVRVQGIVTFQQPGRAIFIRDDTESLFVQTRQAGTLEPGDRVDVIGFPSAGEWNPILQDATFRKIGHTAPVAPLVISAGQALSGAYEDALVQIEGTIVDRVRHLNEEILVLTSGGRIFDAVLDNPTRPDALADFLPGSKVRANGVCVVEVGEERSPRAFRMLIRSPQDIALLQRPPWWTLPRLLWSLGGVSLATLAGWIWVAALGRRVRRQTEVIRQKIQREGALEERARLAREFHDTLEQQFTGIRLQLEAVKSKFGEAPAEAEEYLDVARSLMRHSHDEARRTVWDLRADVLEQHDLSTALEKTVAGATNGTPRARVAVSGQPRRLPGWMENHLLRIGQEAVTNAIKHARASEVHIELDYRPDVLQLRVRDDGCGFDANDTSASDRGHFGLLGMKERAEKIRGRLQVLSTLAAGTMIEVTVPLDTLDAELC</sequence>
<feature type="transmembrane region" description="Helical" evidence="4">
    <location>
        <begin position="444"/>
        <end position="464"/>
    </location>
</feature>
<evidence type="ECO:0000256" key="5">
    <source>
        <dbReference type="SAM" id="SignalP"/>
    </source>
</evidence>
<gene>
    <name evidence="7" type="ORF">CfE428DRAFT_1845</name>
</gene>
<evidence type="ECO:0000313" key="7">
    <source>
        <dbReference type="EMBL" id="EDY20648.1"/>
    </source>
</evidence>
<keyword evidence="8" id="KW-1185">Reference proteome</keyword>
<evidence type="ECO:0000259" key="6">
    <source>
        <dbReference type="PROSITE" id="PS50109"/>
    </source>
</evidence>
<reference evidence="7 8" key="1">
    <citation type="journal article" date="2011" name="J. Bacteriol.">
        <title>Genome sequence of Chthoniobacter flavus Ellin428, an aerobic heterotrophic soil bacterium.</title>
        <authorList>
            <person name="Kant R."/>
            <person name="van Passel M.W."/>
            <person name="Palva A."/>
            <person name="Lucas S."/>
            <person name="Lapidus A."/>
            <person name="Glavina Del Rio T."/>
            <person name="Dalin E."/>
            <person name="Tice H."/>
            <person name="Bruce D."/>
            <person name="Goodwin L."/>
            <person name="Pitluck S."/>
            <person name="Larimer F.W."/>
            <person name="Land M.L."/>
            <person name="Hauser L."/>
            <person name="Sangwan P."/>
            <person name="de Vos W.M."/>
            <person name="Janssen P.H."/>
            <person name="Smidt H."/>
        </authorList>
    </citation>
    <scope>NUCLEOTIDE SEQUENCE [LARGE SCALE GENOMIC DNA]</scope>
    <source>
        <strain evidence="7 8">Ellin428</strain>
    </source>
</reference>
<dbReference type="CDD" id="cd16917">
    <property type="entry name" value="HATPase_UhpB-NarQ-NarX-like"/>
    <property type="match status" value="1"/>
</dbReference>
<dbReference type="Pfam" id="PF02518">
    <property type="entry name" value="HATPase_c"/>
    <property type="match status" value="1"/>
</dbReference>
<feature type="signal peptide" evidence="5">
    <location>
        <begin position="1"/>
        <end position="24"/>
    </location>
</feature>